<reference evidence="2" key="1">
    <citation type="submission" date="2020-05" db="EMBL/GenBank/DDBJ databases">
        <title>Frigoriglobus tundricola gen. nov., sp. nov., a psychrotolerant cellulolytic planctomycete of the family Gemmataceae with two divergent copies of 16S rRNA gene.</title>
        <authorList>
            <person name="Kulichevskaya I.S."/>
            <person name="Ivanova A.A."/>
            <person name="Naumoff D.G."/>
            <person name="Beletsky A.V."/>
            <person name="Rijpstra W.I.C."/>
            <person name="Sinninghe Damste J.S."/>
            <person name="Mardanov A.V."/>
            <person name="Ravin N.V."/>
            <person name="Dedysh S.N."/>
        </authorList>
    </citation>
    <scope>NUCLEOTIDE SEQUENCE [LARGE SCALE GENOMIC DNA]</scope>
    <source>
        <strain evidence="2">PL17</strain>
    </source>
</reference>
<proteinExistence type="predicted"/>
<organism evidence="1 2">
    <name type="scientific">Frigoriglobus tundricola</name>
    <dbReference type="NCBI Taxonomy" id="2774151"/>
    <lineage>
        <taxon>Bacteria</taxon>
        <taxon>Pseudomonadati</taxon>
        <taxon>Planctomycetota</taxon>
        <taxon>Planctomycetia</taxon>
        <taxon>Gemmatales</taxon>
        <taxon>Gemmataceae</taxon>
        <taxon>Frigoriglobus</taxon>
    </lineage>
</organism>
<name>A0A6M5YUM1_9BACT</name>
<dbReference type="KEGG" id="ftj:FTUN_4661"/>
<gene>
    <name evidence="1" type="ORF">FTUN_4661</name>
</gene>
<accession>A0A6M5YUM1</accession>
<keyword evidence="2" id="KW-1185">Reference proteome</keyword>
<evidence type="ECO:0000313" key="2">
    <source>
        <dbReference type="Proteomes" id="UP000503447"/>
    </source>
</evidence>
<dbReference type="RefSeq" id="WP_171472543.1">
    <property type="nucleotide sequence ID" value="NZ_CP053452.2"/>
</dbReference>
<dbReference type="Proteomes" id="UP000503447">
    <property type="component" value="Chromosome"/>
</dbReference>
<evidence type="ECO:0000313" key="1">
    <source>
        <dbReference type="EMBL" id="QJW97096.1"/>
    </source>
</evidence>
<dbReference type="AlphaFoldDB" id="A0A6M5YUM1"/>
<dbReference type="EMBL" id="CP053452">
    <property type="protein sequence ID" value="QJW97096.1"/>
    <property type="molecule type" value="Genomic_DNA"/>
</dbReference>
<protein>
    <submittedName>
        <fullName evidence="1">Uncharacterized protein</fullName>
    </submittedName>
</protein>
<sequence length="89" mass="9654">MGTRVADFHTYFVGDEHWGFAAWAHNDYTVQHLPAGNNRNSVYSVDGWNVFAKSPSSGGAKPDRAVLTADGSGLFQFKTKAAAEAIARH</sequence>